<sequence>MIRYRYCSLLKIAFLFLVNFGRGHDLCKENRCGRHGPPIRFPFYLIDGKANYSGYPPGFGLSCTHKNQTVLELNAVKLSVQLIDYRSQTIRDNDPENCLPRKL</sequence>
<evidence type="ECO:0000313" key="2">
    <source>
        <dbReference type="Proteomes" id="UP000828941"/>
    </source>
</evidence>
<reference evidence="1 2" key="1">
    <citation type="journal article" date="2022" name="DNA Res.">
        <title>Chromosomal-level genome assembly of the orchid tree Bauhinia variegata (Leguminosae; Cercidoideae) supports the allotetraploid origin hypothesis of Bauhinia.</title>
        <authorList>
            <person name="Zhong Y."/>
            <person name="Chen Y."/>
            <person name="Zheng D."/>
            <person name="Pang J."/>
            <person name="Liu Y."/>
            <person name="Luo S."/>
            <person name="Meng S."/>
            <person name="Qian L."/>
            <person name="Wei D."/>
            <person name="Dai S."/>
            <person name="Zhou R."/>
        </authorList>
    </citation>
    <scope>NUCLEOTIDE SEQUENCE [LARGE SCALE GENOMIC DNA]</scope>
    <source>
        <strain evidence="1">BV-YZ2020</strain>
    </source>
</reference>
<proteinExistence type="predicted"/>
<gene>
    <name evidence="1" type="ORF">L6164_033430</name>
</gene>
<keyword evidence="2" id="KW-1185">Reference proteome</keyword>
<evidence type="ECO:0000313" key="1">
    <source>
        <dbReference type="EMBL" id="KAI4300010.1"/>
    </source>
</evidence>
<dbReference type="Proteomes" id="UP000828941">
    <property type="component" value="Chromosome 13"/>
</dbReference>
<protein>
    <submittedName>
        <fullName evidence="1">Uncharacterized protein</fullName>
    </submittedName>
</protein>
<accession>A0ACB9KRQ5</accession>
<dbReference type="EMBL" id="CM039438">
    <property type="protein sequence ID" value="KAI4300010.1"/>
    <property type="molecule type" value="Genomic_DNA"/>
</dbReference>
<name>A0ACB9KRQ5_BAUVA</name>
<organism evidence="1 2">
    <name type="scientific">Bauhinia variegata</name>
    <name type="common">Purple orchid tree</name>
    <name type="synonym">Phanera variegata</name>
    <dbReference type="NCBI Taxonomy" id="167791"/>
    <lineage>
        <taxon>Eukaryota</taxon>
        <taxon>Viridiplantae</taxon>
        <taxon>Streptophyta</taxon>
        <taxon>Embryophyta</taxon>
        <taxon>Tracheophyta</taxon>
        <taxon>Spermatophyta</taxon>
        <taxon>Magnoliopsida</taxon>
        <taxon>eudicotyledons</taxon>
        <taxon>Gunneridae</taxon>
        <taxon>Pentapetalae</taxon>
        <taxon>rosids</taxon>
        <taxon>fabids</taxon>
        <taxon>Fabales</taxon>
        <taxon>Fabaceae</taxon>
        <taxon>Cercidoideae</taxon>
        <taxon>Cercideae</taxon>
        <taxon>Bauhiniinae</taxon>
        <taxon>Bauhinia</taxon>
    </lineage>
</organism>
<comment type="caution">
    <text evidence="1">The sequence shown here is derived from an EMBL/GenBank/DDBJ whole genome shotgun (WGS) entry which is preliminary data.</text>
</comment>